<feature type="region of interest" description="Disordered" evidence="1">
    <location>
        <begin position="73"/>
        <end position="101"/>
    </location>
</feature>
<proteinExistence type="predicted"/>
<organism evidence="2 3">
    <name type="scientific">Lentibacillus kimchii</name>
    <dbReference type="NCBI Taxonomy" id="1542911"/>
    <lineage>
        <taxon>Bacteria</taxon>
        <taxon>Bacillati</taxon>
        <taxon>Bacillota</taxon>
        <taxon>Bacilli</taxon>
        <taxon>Bacillales</taxon>
        <taxon>Bacillaceae</taxon>
        <taxon>Lentibacillus</taxon>
    </lineage>
</organism>
<gene>
    <name evidence="2" type="ORF">ACFQU8_08675</name>
</gene>
<keyword evidence="3" id="KW-1185">Reference proteome</keyword>
<sequence length="101" mass="11842">MDERNVIAGYHIISYENGVMNLNMKKLYYWHIHKRFRLDDKTPIQKGDIVIVMTARGRRKVLVMDVLREDNTGDKKKYKQVKKIVERAPESSSQNQDSSSS</sequence>
<evidence type="ECO:0000256" key="1">
    <source>
        <dbReference type="SAM" id="MobiDB-lite"/>
    </source>
</evidence>
<accession>A0ABW2UXL6</accession>
<name>A0ABW2UXL6_9BACI</name>
<evidence type="ECO:0000313" key="2">
    <source>
        <dbReference type="EMBL" id="MFC7747306.1"/>
    </source>
</evidence>
<dbReference type="EMBL" id="JBHTGR010000019">
    <property type="protein sequence ID" value="MFC7747306.1"/>
    <property type="molecule type" value="Genomic_DNA"/>
</dbReference>
<dbReference type="Proteomes" id="UP001596620">
    <property type="component" value="Unassembled WGS sequence"/>
</dbReference>
<feature type="compositionally biased region" description="Low complexity" evidence="1">
    <location>
        <begin position="91"/>
        <end position="101"/>
    </location>
</feature>
<protein>
    <submittedName>
        <fullName evidence="2">DUF5839 family protein</fullName>
    </submittedName>
</protein>
<comment type="caution">
    <text evidence="2">The sequence shown here is derived from an EMBL/GenBank/DDBJ whole genome shotgun (WGS) entry which is preliminary data.</text>
</comment>
<reference evidence="3" key="1">
    <citation type="journal article" date="2019" name="Int. J. Syst. Evol. Microbiol.">
        <title>The Global Catalogue of Microorganisms (GCM) 10K type strain sequencing project: providing services to taxonomists for standard genome sequencing and annotation.</title>
        <authorList>
            <consortium name="The Broad Institute Genomics Platform"/>
            <consortium name="The Broad Institute Genome Sequencing Center for Infectious Disease"/>
            <person name="Wu L."/>
            <person name="Ma J."/>
        </authorList>
    </citation>
    <scope>NUCLEOTIDE SEQUENCE [LARGE SCALE GENOMIC DNA]</scope>
    <source>
        <strain evidence="3">JCM 30234</strain>
    </source>
</reference>
<dbReference type="RefSeq" id="WP_382358826.1">
    <property type="nucleotide sequence ID" value="NZ_JBHTGR010000019.1"/>
</dbReference>
<dbReference type="Pfam" id="PF19157">
    <property type="entry name" value="DUF5839"/>
    <property type="match status" value="1"/>
</dbReference>
<dbReference type="InterPro" id="IPR043895">
    <property type="entry name" value="DUF5839"/>
</dbReference>
<evidence type="ECO:0000313" key="3">
    <source>
        <dbReference type="Proteomes" id="UP001596620"/>
    </source>
</evidence>